<gene>
    <name evidence="3" type="ORF">EHYA_10379</name>
</gene>
<evidence type="ECO:0000256" key="2">
    <source>
        <dbReference type="SAM" id="SignalP"/>
    </source>
</evidence>
<evidence type="ECO:0000313" key="3">
    <source>
        <dbReference type="EMBL" id="GCE02602.1"/>
    </source>
</evidence>
<dbReference type="AlphaFoldDB" id="A0A401Z6V3"/>
<dbReference type="EMBL" id="BIFH01000070">
    <property type="protein sequence ID" value="GCE02602.1"/>
    <property type="molecule type" value="Genomic_DNA"/>
</dbReference>
<dbReference type="OrthoDB" id="4261724at2"/>
<sequence>MSPVSRLLVRAGTAVVVATLALAGNASAAPHHAPPTASAAHAPGHPAGVQCNVNDDNVTYRNGPGTEYKALGTVNRGQEFDVGGQSGEWYQGDLPGIANGVWIHVGDVDC</sequence>
<comment type="caution">
    <text evidence="3">The sequence shown here is derived from an EMBL/GenBank/DDBJ whole genome shotgun (WGS) entry which is preliminary data.</text>
</comment>
<organism evidence="3 4">
    <name type="scientific">Embleya hyalina</name>
    <dbReference type="NCBI Taxonomy" id="516124"/>
    <lineage>
        <taxon>Bacteria</taxon>
        <taxon>Bacillati</taxon>
        <taxon>Actinomycetota</taxon>
        <taxon>Actinomycetes</taxon>
        <taxon>Kitasatosporales</taxon>
        <taxon>Streptomycetaceae</taxon>
        <taxon>Embleya</taxon>
    </lineage>
</organism>
<accession>A0A401Z6V3</accession>
<reference evidence="3 4" key="1">
    <citation type="submission" date="2018-12" db="EMBL/GenBank/DDBJ databases">
        <title>Draft genome sequence of Embleya hyalina NBRC 13850T.</title>
        <authorList>
            <person name="Komaki H."/>
            <person name="Hosoyama A."/>
            <person name="Kimura A."/>
            <person name="Ichikawa N."/>
            <person name="Tamura T."/>
        </authorList>
    </citation>
    <scope>NUCLEOTIDE SEQUENCE [LARGE SCALE GENOMIC DNA]</scope>
    <source>
        <strain evidence="3 4">NBRC 13850</strain>
    </source>
</reference>
<protein>
    <recommendedName>
        <fullName evidence="5">SH3b domain-containing protein</fullName>
    </recommendedName>
</protein>
<keyword evidence="2" id="KW-0732">Signal</keyword>
<feature type="signal peptide" evidence="2">
    <location>
        <begin position="1"/>
        <end position="28"/>
    </location>
</feature>
<dbReference type="RefSeq" id="WP_126644085.1">
    <property type="nucleotide sequence ID" value="NZ_BIFH01000070.1"/>
</dbReference>
<feature type="compositionally biased region" description="Low complexity" evidence="1">
    <location>
        <begin position="27"/>
        <end position="47"/>
    </location>
</feature>
<dbReference type="Proteomes" id="UP000286931">
    <property type="component" value="Unassembled WGS sequence"/>
</dbReference>
<feature type="region of interest" description="Disordered" evidence="1">
    <location>
        <begin position="27"/>
        <end position="49"/>
    </location>
</feature>
<feature type="chain" id="PRO_5019458151" description="SH3b domain-containing protein" evidence="2">
    <location>
        <begin position="29"/>
        <end position="110"/>
    </location>
</feature>
<dbReference type="Gene3D" id="2.30.30.40">
    <property type="entry name" value="SH3 Domains"/>
    <property type="match status" value="1"/>
</dbReference>
<evidence type="ECO:0000313" key="4">
    <source>
        <dbReference type="Proteomes" id="UP000286931"/>
    </source>
</evidence>
<evidence type="ECO:0008006" key="5">
    <source>
        <dbReference type="Google" id="ProtNLM"/>
    </source>
</evidence>
<name>A0A401Z6V3_9ACTN</name>
<evidence type="ECO:0000256" key="1">
    <source>
        <dbReference type="SAM" id="MobiDB-lite"/>
    </source>
</evidence>
<proteinExistence type="predicted"/>
<keyword evidence="4" id="KW-1185">Reference proteome</keyword>